<evidence type="ECO:0000313" key="4">
    <source>
        <dbReference type="EMBL" id="SEK87748.1"/>
    </source>
</evidence>
<reference evidence="4 5" key="1">
    <citation type="submission" date="2016-10" db="EMBL/GenBank/DDBJ databases">
        <authorList>
            <person name="de Groot N.N."/>
        </authorList>
    </citation>
    <scope>NUCLEOTIDE SEQUENCE [LARGE SCALE GENOMIC DNA]</scope>
    <source>
        <strain evidence="4 5">KH2T6</strain>
    </source>
</reference>
<name>A0A1H7KLX3_RUMAL</name>
<dbReference type="Pfam" id="PF00589">
    <property type="entry name" value="Phage_integrase"/>
    <property type="match status" value="1"/>
</dbReference>
<dbReference type="SUPFAM" id="SSF56349">
    <property type="entry name" value="DNA breaking-rejoining enzymes"/>
    <property type="match status" value="1"/>
</dbReference>
<accession>A0A1H7KLX3</accession>
<dbReference type="GO" id="GO:0015074">
    <property type="term" value="P:DNA integration"/>
    <property type="evidence" value="ECO:0007669"/>
    <property type="project" value="InterPro"/>
</dbReference>
<dbReference type="Gene3D" id="1.10.443.10">
    <property type="entry name" value="Intergrase catalytic core"/>
    <property type="match status" value="1"/>
</dbReference>
<keyword evidence="1" id="KW-0238">DNA-binding</keyword>
<dbReference type="Proteomes" id="UP000186015">
    <property type="component" value="Unassembled WGS sequence"/>
</dbReference>
<dbReference type="InterPro" id="IPR002104">
    <property type="entry name" value="Integrase_catalytic"/>
</dbReference>
<organism evidence="4 5">
    <name type="scientific">Ruminococcus albus</name>
    <dbReference type="NCBI Taxonomy" id="1264"/>
    <lineage>
        <taxon>Bacteria</taxon>
        <taxon>Bacillati</taxon>
        <taxon>Bacillota</taxon>
        <taxon>Clostridia</taxon>
        <taxon>Eubacteriales</taxon>
        <taxon>Oscillospiraceae</taxon>
        <taxon>Ruminococcus</taxon>
    </lineage>
</organism>
<evidence type="ECO:0000256" key="2">
    <source>
        <dbReference type="ARBA" id="ARBA00023172"/>
    </source>
</evidence>
<keyword evidence="2" id="KW-0233">DNA recombination</keyword>
<dbReference type="OrthoDB" id="9785687at2"/>
<evidence type="ECO:0000313" key="5">
    <source>
        <dbReference type="Proteomes" id="UP000186015"/>
    </source>
</evidence>
<evidence type="ECO:0000259" key="3">
    <source>
        <dbReference type="PROSITE" id="PS51898"/>
    </source>
</evidence>
<dbReference type="InterPro" id="IPR013762">
    <property type="entry name" value="Integrase-like_cat_sf"/>
</dbReference>
<protein>
    <submittedName>
        <fullName evidence="4">Integrase</fullName>
    </submittedName>
</protein>
<dbReference type="GO" id="GO:0006310">
    <property type="term" value="P:DNA recombination"/>
    <property type="evidence" value="ECO:0007669"/>
    <property type="project" value="UniProtKB-KW"/>
</dbReference>
<proteinExistence type="predicted"/>
<dbReference type="PROSITE" id="PS51898">
    <property type="entry name" value="TYR_RECOMBINASE"/>
    <property type="match status" value="1"/>
</dbReference>
<evidence type="ECO:0000256" key="1">
    <source>
        <dbReference type="ARBA" id="ARBA00023125"/>
    </source>
</evidence>
<dbReference type="EMBL" id="FOAT01000007">
    <property type="protein sequence ID" value="SEK87748.1"/>
    <property type="molecule type" value="Genomic_DNA"/>
</dbReference>
<dbReference type="Gene3D" id="1.10.150.130">
    <property type="match status" value="1"/>
</dbReference>
<dbReference type="RefSeq" id="WP_074833008.1">
    <property type="nucleotide sequence ID" value="NZ_FOAT01000007.1"/>
</dbReference>
<sequence length="349" mass="39470">MKAQKLPSGRFRTQVIVGKDANGKRISKSFTADTAFASEKMAMDYVSRYGAGQAIYRMTVAGAINQYIESRTNTVSPVTIQTYKMIRDTRLQAIMDRKITELSVPDVQLAINVDAARLSGKSISEAVSLLQAALTFQGIETNFKKRVTFPKSRQKKKLLPPPEIIIRTIKGTKYELACLLAMWLSLRISEIRGLQYGDISKDGKWLSIQRSIVYSNGVDHHNDFNKTEGSTRTVSLPKELYEMIMVQPHDSDTDPIVPHGYNCLYKGFRRLMAAQGYEMKFHDLRAVFATTLKGLQIPDDYVQHLGGWSNPTTMYKHYVQTLTSEEEKYQKQIDEYFSGALDTGRSPLP</sequence>
<dbReference type="AlphaFoldDB" id="A0A1H7KLX3"/>
<feature type="domain" description="Tyr recombinase" evidence="3">
    <location>
        <begin position="144"/>
        <end position="332"/>
    </location>
</feature>
<dbReference type="InterPro" id="IPR010998">
    <property type="entry name" value="Integrase_recombinase_N"/>
</dbReference>
<dbReference type="CDD" id="cd01189">
    <property type="entry name" value="INT_ICEBs1_C_like"/>
    <property type="match status" value="1"/>
</dbReference>
<dbReference type="InterPro" id="IPR011010">
    <property type="entry name" value="DNA_brk_join_enz"/>
</dbReference>
<gene>
    <name evidence="4" type="ORF">SAMN05216469_10716</name>
</gene>
<dbReference type="GO" id="GO:0003677">
    <property type="term" value="F:DNA binding"/>
    <property type="evidence" value="ECO:0007669"/>
    <property type="project" value="UniProtKB-KW"/>
</dbReference>